<dbReference type="Proteomes" id="UP000887577">
    <property type="component" value="Unplaced"/>
</dbReference>
<feature type="domain" description="DUF659" evidence="1">
    <location>
        <begin position="1"/>
        <end position="89"/>
    </location>
</feature>
<evidence type="ECO:0000313" key="2">
    <source>
        <dbReference type="Proteomes" id="UP000887577"/>
    </source>
</evidence>
<evidence type="ECO:0000259" key="1">
    <source>
        <dbReference type="Pfam" id="PF04937"/>
    </source>
</evidence>
<dbReference type="WBParaSite" id="PSU_v2.g20273.t1">
    <property type="protein sequence ID" value="PSU_v2.g20273.t1"/>
    <property type="gene ID" value="PSU_v2.g20273"/>
</dbReference>
<proteinExistence type="predicted"/>
<dbReference type="Pfam" id="PF04937">
    <property type="entry name" value="DUF659"/>
    <property type="match status" value="1"/>
</dbReference>
<protein>
    <submittedName>
        <fullName evidence="3">DUF659 domain-containing protein</fullName>
    </submittedName>
</protein>
<evidence type="ECO:0000313" key="3">
    <source>
        <dbReference type="WBParaSite" id="PSU_v2.g20273.t1"/>
    </source>
</evidence>
<accession>A0A914YL57</accession>
<organism evidence="2 3">
    <name type="scientific">Panagrolaimus superbus</name>
    <dbReference type="NCBI Taxonomy" id="310955"/>
    <lineage>
        <taxon>Eukaryota</taxon>
        <taxon>Metazoa</taxon>
        <taxon>Ecdysozoa</taxon>
        <taxon>Nematoda</taxon>
        <taxon>Chromadorea</taxon>
        <taxon>Rhabditida</taxon>
        <taxon>Tylenchina</taxon>
        <taxon>Panagrolaimomorpha</taxon>
        <taxon>Panagrolaimoidea</taxon>
        <taxon>Panagrolaimidae</taxon>
        <taxon>Panagrolaimus</taxon>
    </lineage>
</organism>
<dbReference type="InterPro" id="IPR007021">
    <property type="entry name" value="DUF659"/>
</dbReference>
<reference evidence="3" key="1">
    <citation type="submission" date="2022-11" db="UniProtKB">
        <authorList>
            <consortium name="WormBaseParasite"/>
        </authorList>
    </citation>
    <scope>IDENTIFICATION</scope>
</reference>
<dbReference type="AlphaFoldDB" id="A0A914YL57"/>
<keyword evidence="2" id="KW-1185">Reference proteome</keyword>
<sequence>MLNVIVHTPKPFLYKFIDASLEDENAEFIAERLKEVIKELGADKFVGLCTDHAAVMKKVWKLLKVDFPWIQTEGCKSHAGNLLLIDIYTDPKYIGLVKQCSLIVNFFRTKRAHIAFMESCGLSKTKPKN</sequence>
<dbReference type="InterPro" id="IPR012337">
    <property type="entry name" value="RNaseH-like_sf"/>
</dbReference>
<name>A0A914YL57_9BILA</name>
<dbReference type="SUPFAM" id="SSF53098">
    <property type="entry name" value="Ribonuclease H-like"/>
    <property type="match status" value="1"/>
</dbReference>